<dbReference type="AlphaFoldDB" id="A0A0L8V358"/>
<comment type="caution">
    <text evidence="1">The sequence shown here is derived from an EMBL/GenBank/DDBJ whole genome shotgun (WGS) entry which is preliminary data.</text>
</comment>
<reference evidence="2" key="1">
    <citation type="submission" date="2015-07" db="EMBL/GenBank/DDBJ databases">
        <title>Genome sequencing of Sunxiuqinia dokdonensis strain SK.</title>
        <authorList>
            <person name="Ahn S."/>
            <person name="Kim B.-C."/>
        </authorList>
    </citation>
    <scope>NUCLEOTIDE SEQUENCE [LARGE SCALE GENOMIC DNA]</scope>
    <source>
        <strain evidence="2">SK</strain>
    </source>
</reference>
<dbReference type="EMBL" id="LGIA01000210">
    <property type="protein sequence ID" value="KOH42798.1"/>
    <property type="molecule type" value="Genomic_DNA"/>
</dbReference>
<gene>
    <name evidence="1" type="ORF">NC99_43550</name>
</gene>
<evidence type="ECO:0000313" key="2">
    <source>
        <dbReference type="Proteomes" id="UP000036958"/>
    </source>
</evidence>
<keyword evidence="2" id="KW-1185">Reference proteome</keyword>
<dbReference type="Proteomes" id="UP000036958">
    <property type="component" value="Unassembled WGS sequence"/>
</dbReference>
<organism evidence="1 2">
    <name type="scientific">Sunxiuqinia dokdonensis</name>
    <dbReference type="NCBI Taxonomy" id="1409788"/>
    <lineage>
        <taxon>Bacteria</taxon>
        <taxon>Pseudomonadati</taxon>
        <taxon>Bacteroidota</taxon>
        <taxon>Bacteroidia</taxon>
        <taxon>Marinilabiliales</taxon>
        <taxon>Prolixibacteraceae</taxon>
        <taxon>Sunxiuqinia</taxon>
    </lineage>
</organism>
<name>A0A0L8V358_9BACT</name>
<protein>
    <submittedName>
        <fullName evidence="1">Uncharacterized protein</fullName>
    </submittedName>
</protein>
<sequence>MINKPRNHNRILFSFEVSFFVPLKIQKITDRTGELFNGFASSCDFRFKWLKS</sequence>
<proteinExistence type="predicted"/>
<evidence type="ECO:0000313" key="1">
    <source>
        <dbReference type="EMBL" id="KOH42798.1"/>
    </source>
</evidence>
<accession>A0A0L8V358</accession>